<reference evidence="3" key="4">
    <citation type="journal article" date="2019" name="Int. J. Syst. Evol. Microbiol.">
        <title>Streptococcus chenjunshii sp. nov. isolated from feces of Tibetan antelopes.</title>
        <authorList>
            <person name="Tian Z."/>
            <person name="Lu S."/>
            <person name="Jin D."/>
            <person name="Yang J."/>
            <person name="Pu J."/>
            <person name="Lai X.H."/>
            <person name="Bai X.N."/>
            <person name="Wu X.M."/>
            <person name="Li J."/>
            <person name="Wang S."/>
            <person name="Xu J."/>
        </authorList>
    </citation>
    <scope>NUCLEOTIDE SEQUENCE</scope>
    <source>
        <strain evidence="3">Z15</strain>
    </source>
</reference>
<dbReference type="EMBL" id="QVQZ01000002">
    <property type="protein sequence ID" value="RFU53876.1"/>
    <property type="molecule type" value="Genomic_DNA"/>
</dbReference>
<dbReference type="Gene3D" id="1.20.144.10">
    <property type="entry name" value="Phosphatidic acid phosphatase type 2/haloperoxidase"/>
    <property type="match status" value="1"/>
</dbReference>
<dbReference type="PANTHER" id="PTHR14969:SF13">
    <property type="entry name" value="AT30094P"/>
    <property type="match status" value="1"/>
</dbReference>
<dbReference type="InterPro" id="IPR036938">
    <property type="entry name" value="PAP2/HPO_sf"/>
</dbReference>
<sequence length="173" mass="19776">MIISKKKAKNYASFYNSITASISGKPHYVWLLNAMNTFLTRLVYLTYPLLLCFIFLKQKQVLLPFIFIPAFSFTGVSLVRHLINRPRPYERWEITPLITKERKGCSLPSRHVFSAVMISMAVLWFHIWLGLLYLILSVLLAVCRVLGGVHYPKDVLAGYALGLLGGLLLFLQQ</sequence>
<name>A0A372KPI3_9STRE</name>
<dbReference type="RefSeq" id="WP_116877445.1">
    <property type="nucleotide sequence ID" value="NZ_CP031733.1"/>
</dbReference>
<reference evidence="5 7" key="2">
    <citation type="submission" date="2018-08" db="EMBL/GenBank/DDBJ databases">
        <title>Draft genome of Streptococcus sp. nov. Z1.</title>
        <authorList>
            <person name="Tian Z."/>
        </authorList>
    </citation>
    <scope>NUCLEOTIDE SEQUENCE [LARGE SCALE GENOMIC DNA]</scope>
    <source>
        <strain evidence="5">Z1</strain>
        <strain evidence="7">Z1(2018)</strain>
    </source>
</reference>
<dbReference type="KEGG" id="schj:DDV21_002210"/>
<protein>
    <submittedName>
        <fullName evidence="5">PAP2 family protein</fullName>
    </submittedName>
</protein>
<evidence type="ECO:0000313" key="5">
    <source>
        <dbReference type="EMBL" id="RFU53876.1"/>
    </source>
</evidence>
<accession>A0A372KPI3</accession>
<dbReference type="Pfam" id="PF01569">
    <property type="entry name" value="PAP2"/>
    <property type="match status" value="1"/>
</dbReference>
<keyword evidence="8" id="KW-1185">Reference proteome</keyword>
<feature type="transmembrane region" description="Helical" evidence="1">
    <location>
        <begin position="112"/>
        <end position="135"/>
    </location>
</feature>
<evidence type="ECO:0000313" key="7">
    <source>
        <dbReference type="Proteomes" id="UP000262901"/>
    </source>
</evidence>
<keyword evidence="1" id="KW-1133">Transmembrane helix</keyword>
<dbReference type="EMBL" id="QVQY01000002">
    <property type="protein sequence ID" value="RFU51788.1"/>
    <property type="molecule type" value="Genomic_DNA"/>
</dbReference>
<dbReference type="PANTHER" id="PTHR14969">
    <property type="entry name" value="SPHINGOSINE-1-PHOSPHATE PHOSPHOHYDROLASE"/>
    <property type="match status" value="1"/>
</dbReference>
<dbReference type="Proteomes" id="UP000246115">
    <property type="component" value="Chromosome"/>
</dbReference>
<evidence type="ECO:0000259" key="2">
    <source>
        <dbReference type="SMART" id="SM00014"/>
    </source>
</evidence>
<dbReference type="InterPro" id="IPR000326">
    <property type="entry name" value="PAP2/HPO"/>
</dbReference>
<dbReference type="OrthoDB" id="9789113at2"/>
<accession>A0A346NAC3</accession>
<dbReference type="Proteomes" id="UP000262901">
    <property type="component" value="Unassembled WGS sequence"/>
</dbReference>
<keyword evidence="1" id="KW-0812">Transmembrane</keyword>
<feature type="transmembrane region" description="Helical" evidence="1">
    <location>
        <begin position="38"/>
        <end position="56"/>
    </location>
</feature>
<dbReference type="AlphaFoldDB" id="A0A372KPI3"/>
<evidence type="ECO:0000256" key="1">
    <source>
        <dbReference type="SAM" id="Phobius"/>
    </source>
</evidence>
<dbReference type="CDD" id="cd01610">
    <property type="entry name" value="PAP2_like"/>
    <property type="match status" value="1"/>
</dbReference>
<dbReference type="SMART" id="SM00014">
    <property type="entry name" value="acidPPc"/>
    <property type="match status" value="1"/>
</dbReference>
<evidence type="ECO:0000313" key="3">
    <source>
        <dbReference type="EMBL" id="AXQ77968.1"/>
    </source>
</evidence>
<proteinExistence type="predicted"/>
<dbReference type="SUPFAM" id="SSF48317">
    <property type="entry name" value="Acid phosphatase/Vanadium-dependent haloperoxidase"/>
    <property type="match status" value="1"/>
</dbReference>
<organism evidence="5 7">
    <name type="scientific">Streptococcus chenjunshii</name>
    <dbReference type="NCBI Taxonomy" id="2173853"/>
    <lineage>
        <taxon>Bacteria</taxon>
        <taxon>Bacillati</taxon>
        <taxon>Bacillota</taxon>
        <taxon>Bacilli</taxon>
        <taxon>Lactobacillales</taxon>
        <taxon>Streptococcaceae</taxon>
        <taxon>Streptococcus</taxon>
    </lineage>
</organism>
<reference evidence="4 8" key="1">
    <citation type="submission" date="2018-08" db="EMBL/GenBank/DDBJ databases">
        <title>Draft genome of Streptococcus sp .nov. Z2.</title>
        <authorList>
            <person name="Tian Z."/>
        </authorList>
    </citation>
    <scope>NUCLEOTIDE SEQUENCE [LARGE SCALE GENOMIC DNA]</scope>
    <source>
        <strain evidence="4 8">Z2</strain>
    </source>
</reference>
<evidence type="ECO:0000313" key="8">
    <source>
        <dbReference type="Proteomes" id="UP000264056"/>
    </source>
</evidence>
<gene>
    <name evidence="3" type="ORF">DDV21_002210</name>
    <name evidence="4" type="ORF">DDV22_01560</name>
    <name evidence="5" type="ORF">DDV23_02060</name>
</gene>
<keyword evidence="1" id="KW-0472">Membrane</keyword>
<feature type="transmembrane region" description="Helical" evidence="1">
    <location>
        <begin position="155"/>
        <end position="171"/>
    </location>
</feature>
<feature type="domain" description="Phosphatidic acid phosphatase type 2/haloperoxidase" evidence="2">
    <location>
        <begin position="60"/>
        <end position="170"/>
    </location>
</feature>
<feature type="transmembrane region" description="Helical" evidence="1">
    <location>
        <begin position="62"/>
        <end position="83"/>
    </location>
</feature>
<dbReference type="Proteomes" id="UP000264056">
    <property type="component" value="Unassembled WGS sequence"/>
</dbReference>
<dbReference type="EMBL" id="CP031733">
    <property type="protein sequence ID" value="AXQ77968.1"/>
    <property type="molecule type" value="Genomic_DNA"/>
</dbReference>
<evidence type="ECO:0000313" key="4">
    <source>
        <dbReference type="EMBL" id="RFU51788.1"/>
    </source>
</evidence>
<reference evidence="6" key="3">
    <citation type="submission" date="2018-08" db="EMBL/GenBank/DDBJ databases">
        <title>Streptococcus chenjunshii sp. nov., isolated from stools sample of the Tibetan antelope in the Qinghai-Tibet plateau, China.</title>
        <authorList>
            <person name="Tian Z."/>
        </authorList>
    </citation>
    <scope>NUCLEOTIDE SEQUENCE [LARGE SCALE GENOMIC DNA]</scope>
    <source>
        <strain evidence="6">Z15</strain>
    </source>
</reference>
<evidence type="ECO:0000313" key="6">
    <source>
        <dbReference type="Proteomes" id="UP000246115"/>
    </source>
</evidence>